<feature type="region of interest" description="Disordered" evidence="1">
    <location>
        <begin position="188"/>
        <end position="213"/>
    </location>
</feature>
<accession>A0ABP0BGN6</accession>
<sequence length="288" mass="31868">MRGLQASRWALRDGRSSSVPAVRSRPHAAGRDRPGENSTAPLDRRPQDFATAAAELARYSKIVRRMKWKLPFLDLAYRQATMGPLGQGPAVFEAELMFKLDFFEYYMLCERALVHLQGVYGITVSRGIAQGSNHSPAANSTGRMPTHRYHANVLEALDREDNPLHGILGTGDVRRQLGRAKDLRNRWKNADDIDNGDTANRTPSSRPATAVPPPLASYDLASILTSIHEALDRAFISTRDFVASEAGKSGTAADKMSLADRPHVSTEFDATEAEDWDFMVEAMDWEAV</sequence>
<name>A0ABP0BGN6_9PEZI</name>
<evidence type="ECO:0008006" key="4">
    <source>
        <dbReference type="Google" id="ProtNLM"/>
    </source>
</evidence>
<evidence type="ECO:0000256" key="1">
    <source>
        <dbReference type="SAM" id="MobiDB-lite"/>
    </source>
</evidence>
<comment type="caution">
    <text evidence="2">The sequence shown here is derived from an EMBL/GenBank/DDBJ whole genome shotgun (WGS) entry which is preliminary data.</text>
</comment>
<feature type="region of interest" description="Disordered" evidence="1">
    <location>
        <begin position="1"/>
        <end position="46"/>
    </location>
</feature>
<dbReference type="EMBL" id="CAWUHB010000016">
    <property type="protein sequence ID" value="CAK7218770.1"/>
    <property type="molecule type" value="Genomic_DNA"/>
</dbReference>
<gene>
    <name evidence="2" type="ORF">SCUCBS95973_003596</name>
</gene>
<keyword evidence="3" id="KW-1185">Reference proteome</keyword>
<reference evidence="2 3" key="1">
    <citation type="submission" date="2024-01" db="EMBL/GenBank/DDBJ databases">
        <authorList>
            <person name="Allen C."/>
            <person name="Tagirdzhanova G."/>
        </authorList>
    </citation>
    <scope>NUCLEOTIDE SEQUENCE [LARGE SCALE GENOMIC DNA]</scope>
</reference>
<evidence type="ECO:0000313" key="2">
    <source>
        <dbReference type="EMBL" id="CAK7218770.1"/>
    </source>
</evidence>
<feature type="compositionally biased region" description="Polar residues" evidence="1">
    <location>
        <begin position="197"/>
        <end position="207"/>
    </location>
</feature>
<organism evidence="2 3">
    <name type="scientific">Sporothrix curviconia</name>
    <dbReference type="NCBI Taxonomy" id="1260050"/>
    <lineage>
        <taxon>Eukaryota</taxon>
        <taxon>Fungi</taxon>
        <taxon>Dikarya</taxon>
        <taxon>Ascomycota</taxon>
        <taxon>Pezizomycotina</taxon>
        <taxon>Sordariomycetes</taxon>
        <taxon>Sordariomycetidae</taxon>
        <taxon>Ophiostomatales</taxon>
        <taxon>Ophiostomataceae</taxon>
        <taxon>Sporothrix</taxon>
    </lineage>
</organism>
<protein>
    <recommendedName>
        <fullName evidence="4">Fungal specific transcription factor</fullName>
    </recommendedName>
</protein>
<proteinExistence type="predicted"/>
<dbReference type="Proteomes" id="UP001642405">
    <property type="component" value="Unassembled WGS sequence"/>
</dbReference>
<evidence type="ECO:0000313" key="3">
    <source>
        <dbReference type="Proteomes" id="UP001642405"/>
    </source>
</evidence>